<dbReference type="PROSITE" id="PS00524">
    <property type="entry name" value="SMB_1"/>
    <property type="match status" value="2"/>
</dbReference>
<feature type="signal peptide" evidence="9">
    <location>
        <begin position="1"/>
        <end position="23"/>
    </location>
</feature>
<feature type="compositionally biased region" description="Basic and acidic residues" evidence="8">
    <location>
        <begin position="103"/>
        <end position="156"/>
    </location>
</feature>
<feature type="compositionally biased region" description="Basic and acidic residues" evidence="8">
    <location>
        <begin position="817"/>
        <end position="831"/>
    </location>
</feature>
<feature type="region of interest" description="Disordered" evidence="8">
    <location>
        <begin position="1137"/>
        <end position="1165"/>
    </location>
</feature>
<feature type="compositionally biased region" description="Polar residues" evidence="8">
    <location>
        <begin position="1041"/>
        <end position="1089"/>
    </location>
</feature>
<dbReference type="InterPro" id="IPR020436">
    <property type="entry name" value="SMB_chordata"/>
</dbReference>
<dbReference type="Gene3D" id="4.10.410.20">
    <property type="match status" value="2"/>
</dbReference>
<feature type="compositionally biased region" description="Basic and acidic residues" evidence="8">
    <location>
        <begin position="1201"/>
        <end position="1223"/>
    </location>
</feature>
<feature type="compositionally biased region" description="Basic and acidic residues" evidence="8">
    <location>
        <begin position="437"/>
        <end position="464"/>
    </location>
</feature>
<keyword evidence="2" id="KW-0964">Secreted</keyword>
<dbReference type="SMART" id="SM00201">
    <property type="entry name" value="SO"/>
    <property type="match status" value="2"/>
</dbReference>
<dbReference type="InterPro" id="IPR036375">
    <property type="entry name" value="Hemopexin-like_dom_sf"/>
</dbReference>
<feature type="compositionally biased region" description="Low complexity" evidence="8">
    <location>
        <begin position="850"/>
        <end position="860"/>
    </location>
</feature>
<dbReference type="PROSITE" id="PS50958">
    <property type="entry name" value="SMB_2"/>
    <property type="match status" value="2"/>
</dbReference>
<protein>
    <submittedName>
        <fullName evidence="11">Proteoglycan 4</fullName>
    </submittedName>
</protein>
<dbReference type="PROSITE" id="PS51642">
    <property type="entry name" value="HEMOPEXIN_2"/>
    <property type="match status" value="1"/>
</dbReference>
<dbReference type="Proteomes" id="UP001295444">
    <property type="component" value="Chromosome 08"/>
</dbReference>
<feature type="compositionally biased region" description="Basic and acidic residues" evidence="8">
    <location>
        <begin position="792"/>
        <end position="808"/>
    </location>
</feature>
<keyword evidence="5" id="KW-1015">Disulfide bond</keyword>
<dbReference type="Pfam" id="PF01033">
    <property type="entry name" value="Somatomedin_B"/>
    <property type="match status" value="2"/>
</dbReference>
<keyword evidence="4" id="KW-0677">Repeat</keyword>
<evidence type="ECO:0000313" key="12">
    <source>
        <dbReference type="Proteomes" id="UP001295444"/>
    </source>
</evidence>
<sequence length="1715" mass="192261">MDSKTLYTQLAICILVYISTASSQSDTSCVGRCGEGYFRGHACHCDYTCMSFMECCQDFKTVCTTEASCKGRCHEGFIRGQTCDCDPGCESYGRCCSDYKESCAKPTERHSPPPRRESSPAVDERDRTPEPTRKPNGERERDDYPADPEQRDDPAQRKIQKKTPKLPKSRVNEPEKDQKDAPQRHTPSSPKKKIRRNPVKPEERNYKRFSKPEEEEPEDFPQRGVQSSKRPTKKTTKRNPKKKIKKKYKTLINPEDEEPEDSREGTSPSSNLKKSPKYKNGKKIKYPPNKPRKKKRRIIVEYEDDLEDPDQDPETSKPRSPPKNKKKPAKKPKKNPKKKKVLAESEEKIEESEENVSSSSFSSSSSSSSVKGSKTTKKLSRKNLKKNKPGDEDNPDDEPKKKRPTPVDDEGKPKKPRRPKMKEEEDDPENPETPPEDPNHKDGKPKNPKDKDRDEPEDPDRLPKEPNQPDGKEDKPKKPNEDDDPDRNPKEPNQPDGKEDKPKKPKTPKDGDEDDDPDRNPKEPNQPDGKEDKPKKPKTPKDGDEDDDPDRNPKEPNQPDGKEDKPKKPKTPKDGDEDDDPDRNPKVATTSLPHSSVVRATRYQRDLHINEPKQGLPDDKDDKPKTPDSKDGEDTDGTPKGPNPRGSDDEENPNGTPKDPNPINPGDKAGNPKKPKTPKEKGEDEPEGPDGIPKEPNQKGTPDSEDGKPKNPKEKEPGDNTDPDGKPKEPTKGKSPSSATPSPDEDNRLRKLKLEEEEEVTTQDDSLDNISSSSTKNTKKRSPGNGNKKPNKPIDPDDPSRDPKFHNEDTEDLVNPGKDKNPKNKSSPKDVIKKKKKTDSEEERQETVESEFSSSSQSSSSHRRSKSSSRRLSGKKQKNIEEKNKKKIPDEKPLVPPKRRKEKEFPPTPEPTFKDDGSGDDGSGMDFFQTSPSTTTEVTTKLTTKDFQSTAKPEDAVETSPKASTGKDVASNKTTATSTSTSILPSEEHTLRNPTMSTLIQHSTSPEDKTKQPSLGTDKPYQLTSTLAPVQEQSTKDLKSYGNSQTTNSQGLQETTNTRLSDIISTGPTKDPTSSFNKSTSPSPTNVGPTTVKAVEHKHNLSGESTTTISVGTETKMPDISSTPVESIEIRLSTQMTNENTSPTAGTKIDTTTKSAGDTPSSASVQTKETVTLMDGDMGKTSTVINFDESQKSTIKPSVSHQERTTSTDESLKYTTRQPEKDLNLLPKTTIKPKIDMEQRITTTQKPEGATTKDIFNFTPKDNMFTKSSSTNMPQYGQTHMTTKSPILSQSTNPPGKEDSITQKPRSYITARPIGIEEIENKNETNYPLPIDPFHICDLLKDPENKIKISEIDLQRLTQVCIEMRRPVSTPSSETRQPGSDQIKVPSHHTITTILQPKWNQPPGSRFIQLIEEIKRRANIPQTPNLIGVPGLYTNKSTAWLLLLNKFRSPNDPQMNLCIGPPADGMTTLQNGSMVVFRGHYFWMLNQGGVTEKPRKISEVWGIPSPIDTVFTRCNCGGKTFFFKGPNYWRFTNDAMDPGYPKQIIKGFGGLKGKITAVLSVAGVKTRPESVYFFKNGGNVQKYTYRQEQTKKCSKRNRPAVQYPINAQNIQTVKYRFPRQIIRQRIQIHRTLTNVKQAPLGVLHEEVSVRSTWRGIPNNIVSAVSLPNPQKQDGFDYYVFSKEKYYNINMSSKVAVKMPAQSEQKTTKDWYKCKE</sequence>
<dbReference type="Gene3D" id="2.110.10.10">
    <property type="entry name" value="Hemopexin-like domain"/>
    <property type="match status" value="1"/>
</dbReference>
<dbReference type="PANTHER" id="PTHR22917:SF1">
    <property type="entry name" value="PROTEOGLYCAN 4"/>
    <property type="match status" value="1"/>
</dbReference>
<feature type="compositionally biased region" description="Basic residues" evidence="8">
    <location>
        <begin position="274"/>
        <end position="297"/>
    </location>
</feature>
<dbReference type="SMART" id="SM00120">
    <property type="entry name" value="HX"/>
    <property type="match status" value="2"/>
</dbReference>
<feature type="compositionally biased region" description="Basic and acidic residues" evidence="8">
    <location>
        <begin position="745"/>
        <end position="754"/>
    </location>
</feature>
<feature type="chain" id="PRO_5042086637" evidence="9">
    <location>
        <begin position="24"/>
        <end position="1715"/>
    </location>
</feature>
<feature type="compositionally biased region" description="Polar residues" evidence="8">
    <location>
        <begin position="1283"/>
        <end position="1294"/>
    </location>
</feature>
<organism evidence="11 12">
    <name type="scientific">Pelobates cultripes</name>
    <name type="common">Western spadefoot toad</name>
    <dbReference type="NCBI Taxonomy" id="61616"/>
    <lineage>
        <taxon>Eukaryota</taxon>
        <taxon>Metazoa</taxon>
        <taxon>Chordata</taxon>
        <taxon>Craniata</taxon>
        <taxon>Vertebrata</taxon>
        <taxon>Euteleostomi</taxon>
        <taxon>Amphibia</taxon>
        <taxon>Batrachia</taxon>
        <taxon>Anura</taxon>
        <taxon>Pelobatoidea</taxon>
        <taxon>Pelobatidae</taxon>
        <taxon>Pelobates</taxon>
    </lineage>
</organism>
<feature type="compositionally biased region" description="Basic residues" evidence="8">
    <location>
        <begin position="374"/>
        <end position="387"/>
    </location>
</feature>
<feature type="compositionally biased region" description="Acidic residues" evidence="8">
    <location>
        <begin position="301"/>
        <end position="313"/>
    </location>
</feature>
<dbReference type="InterPro" id="IPR018486">
    <property type="entry name" value="Hemopexin_CS"/>
</dbReference>
<evidence type="ECO:0000256" key="1">
    <source>
        <dbReference type="ARBA" id="ARBA00004613"/>
    </source>
</evidence>
<feature type="compositionally biased region" description="Basic and acidic residues" evidence="8">
    <location>
        <begin position="170"/>
        <end position="183"/>
    </location>
</feature>
<dbReference type="PRINTS" id="PR00022">
    <property type="entry name" value="SOMATOMEDINB"/>
</dbReference>
<feature type="domain" description="SMB" evidence="10">
    <location>
        <begin position="25"/>
        <end position="64"/>
    </location>
</feature>
<evidence type="ECO:0000256" key="5">
    <source>
        <dbReference type="ARBA" id="ARBA00023157"/>
    </source>
</evidence>
<evidence type="ECO:0000256" key="6">
    <source>
        <dbReference type="ARBA" id="ARBA00023180"/>
    </source>
</evidence>
<dbReference type="PANTHER" id="PTHR22917">
    <property type="entry name" value="HEMOPEXIN DOMAIN-CONTAINING PROTEIN"/>
    <property type="match status" value="1"/>
</dbReference>
<dbReference type="CDD" id="cd00094">
    <property type="entry name" value="HX"/>
    <property type="match status" value="1"/>
</dbReference>
<feature type="region of interest" description="Disordered" evidence="8">
    <location>
        <begin position="1192"/>
        <end position="1226"/>
    </location>
</feature>
<feature type="compositionally biased region" description="Basic and acidic residues" evidence="8">
    <location>
        <begin position="470"/>
        <end position="490"/>
    </location>
</feature>
<feature type="compositionally biased region" description="Basic residues" evidence="8">
    <location>
        <begin position="230"/>
        <end position="249"/>
    </location>
</feature>
<dbReference type="GO" id="GO:0005615">
    <property type="term" value="C:extracellular space"/>
    <property type="evidence" value="ECO:0007669"/>
    <property type="project" value="TreeGrafter"/>
</dbReference>
<evidence type="ECO:0000256" key="9">
    <source>
        <dbReference type="SAM" id="SignalP"/>
    </source>
</evidence>
<dbReference type="InterPro" id="IPR036024">
    <property type="entry name" value="Somatomedin_B-like_dom_sf"/>
</dbReference>
<feature type="compositionally biased region" description="Basic and acidic residues" evidence="8">
    <location>
        <begin position="528"/>
        <end position="542"/>
    </location>
</feature>
<keyword evidence="3 9" id="KW-0732">Signal</keyword>
<dbReference type="InterPro" id="IPR051298">
    <property type="entry name" value="Heme_transport/Cell_adhesion"/>
</dbReference>
<feature type="compositionally biased region" description="Basic and acidic residues" evidence="8">
    <location>
        <begin position="705"/>
        <end position="732"/>
    </location>
</feature>
<feature type="compositionally biased region" description="Basic residues" evidence="8">
    <location>
        <begin position="320"/>
        <end position="340"/>
    </location>
</feature>
<feature type="compositionally biased region" description="Polar residues" evidence="8">
    <location>
        <begin position="1022"/>
        <end position="1033"/>
    </location>
</feature>
<feature type="compositionally biased region" description="Basic and acidic residues" evidence="8">
    <location>
        <begin position="397"/>
        <end position="413"/>
    </location>
</feature>
<dbReference type="InterPro" id="IPR018487">
    <property type="entry name" value="Hemopexin-like_repeat"/>
</dbReference>
<keyword evidence="6" id="KW-0325">Glycoprotein</keyword>
<feature type="compositionally biased region" description="Low complexity" evidence="8">
    <location>
        <begin position="930"/>
        <end position="942"/>
    </location>
</feature>
<evidence type="ECO:0000256" key="3">
    <source>
        <dbReference type="ARBA" id="ARBA00022729"/>
    </source>
</evidence>
<dbReference type="SUPFAM" id="SSF90188">
    <property type="entry name" value="Somatomedin B domain"/>
    <property type="match status" value="2"/>
</dbReference>
<dbReference type="GO" id="GO:0005044">
    <property type="term" value="F:scavenger receptor activity"/>
    <property type="evidence" value="ECO:0007669"/>
    <property type="project" value="InterPro"/>
</dbReference>
<evidence type="ECO:0000256" key="2">
    <source>
        <dbReference type="ARBA" id="ARBA00022525"/>
    </source>
</evidence>
<dbReference type="InterPro" id="IPR000585">
    <property type="entry name" value="Hemopexin-like_dom"/>
</dbReference>
<feature type="compositionally biased region" description="Basic and acidic residues" evidence="8">
    <location>
        <begin position="878"/>
        <end position="893"/>
    </location>
</feature>
<feature type="compositionally biased region" description="Acidic residues" evidence="8">
    <location>
        <begin position="755"/>
        <end position="767"/>
    </location>
</feature>
<dbReference type="SUPFAM" id="SSF50923">
    <property type="entry name" value="Hemopexin-like domain"/>
    <property type="match status" value="1"/>
</dbReference>
<dbReference type="InterPro" id="IPR001212">
    <property type="entry name" value="Somatomedin_B_dom"/>
</dbReference>
<comment type="subcellular location">
    <subcellularLocation>
        <location evidence="1">Secreted</location>
    </subcellularLocation>
</comment>
<evidence type="ECO:0000256" key="7">
    <source>
        <dbReference type="PROSITE-ProRule" id="PRU01011"/>
    </source>
</evidence>
<feature type="region of interest" description="Disordered" evidence="8">
    <location>
        <begin position="103"/>
        <end position="1090"/>
    </location>
</feature>
<feature type="region of interest" description="Disordered" evidence="8">
    <location>
        <begin position="1283"/>
        <end position="1303"/>
    </location>
</feature>
<feature type="compositionally biased region" description="Basic residues" evidence="8">
    <location>
        <begin position="861"/>
        <end position="877"/>
    </location>
</feature>
<name>A0AAD1SUK9_PELCU</name>
<feature type="compositionally biased region" description="Basic residues" evidence="8">
    <location>
        <begin position="158"/>
        <end position="168"/>
    </location>
</feature>
<reference evidence="11" key="1">
    <citation type="submission" date="2022-03" db="EMBL/GenBank/DDBJ databases">
        <authorList>
            <person name="Alioto T."/>
            <person name="Alioto T."/>
            <person name="Gomez Garrido J."/>
        </authorList>
    </citation>
    <scope>NUCLEOTIDE SEQUENCE</scope>
</reference>
<evidence type="ECO:0000313" key="11">
    <source>
        <dbReference type="EMBL" id="CAH2311918.1"/>
    </source>
</evidence>
<feature type="repeat" description="Hemopexin" evidence="7">
    <location>
        <begin position="1504"/>
        <end position="1551"/>
    </location>
</feature>
<keyword evidence="12" id="KW-1185">Reference proteome</keyword>
<dbReference type="GO" id="GO:0030247">
    <property type="term" value="F:polysaccharide binding"/>
    <property type="evidence" value="ECO:0007669"/>
    <property type="project" value="InterPro"/>
</dbReference>
<feature type="domain" description="SMB" evidence="10">
    <location>
        <begin position="65"/>
        <end position="107"/>
    </location>
</feature>
<feature type="compositionally biased region" description="Low complexity" evidence="8">
    <location>
        <begin position="355"/>
        <end position="369"/>
    </location>
</feature>
<dbReference type="GO" id="GO:0006955">
    <property type="term" value="P:immune response"/>
    <property type="evidence" value="ECO:0007669"/>
    <property type="project" value="InterPro"/>
</dbReference>
<feature type="compositionally biased region" description="Basic and acidic residues" evidence="8">
    <location>
        <begin position="603"/>
        <end position="632"/>
    </location>
</feature>
<dbReference type="EMBL" id="OW240919">
    <property type="protein sequence ID" value="CAH2311918.1"/>
    <property type="molecule type" value="Genomic_DNA"/>
</dbReference>
<gene>
    <name evidence="11" type="ORF">PECUL_23A008127</name>
</gene>
<feature type="compositionally biased region" description="Basic and acidic residues" evidence="8">
    <location>
        <begin position="199"/>
        <end position="212"/>
    </location>
</feature>
<accession>A0AAD1SUK9</accession>
<evidence type="ECO:0000256" key="4">
    <source>
        <dbReference type="ARBA" id="ARBA00022737"/>
    </source>
</evidence>
<evidence type="ECO:0000259" key="10">
    <source>
        <dbReference type="PROSITE" id="PS50958"/>
    </source>
</evidence>
<evidence type="ECO:0000256" key="8">
    <source>
        <dbReference type="SAM" id="MobiDB-lite"/>
    </source>
</evidence>
<dbReference type="PROSITE" id="PS00024">
    <property type="entry name" value="HEMOPEXIN"/>
    <property type="match status" value="1"/>
</dbReference>
<proteinExistence type="predicted"/>
<feature type="compositionally biased region" description="Basic and acidic residues" evidence="8">
    <location>
        <begin position="496"/>
        <end position="510"/>
    </location>
</feature>
<dbReference type="Pfam" id="PF00045">
    <property type="entry name" value="Hemopexin"/>
    <property type="match status" value="1"/>
</dbReference>
<feature type="compositionally biased region" description="Polar residues" evidence="8">
    <location>
        <begin position="992"/>
        <end position="1004"/>
    </location>
</feature>
<feature type="compositionally biased region" description="Basic and acidic residues" evidence="8">
    <location>
        <begin position="560"/>
        <end position="574"/>
    </location>
</feature>